<name>A0ABQ8TZK0_PERAM</name>
<keyword evidence="2" id="KW-1185">Reference proteome</keyword>
<comment type="caution">
    <text evidence="1">The sequence shown here is derived from an EMBL/GenBank/DDBJ whole genome shotgun (WGS) entry which is preliminary data.</text>
</comment>
<accession>A0ABQ8TZK0</accession>
<proteinExistence type="predicted"/>
<organism evidence="1 2">
    <name type="scientific">Periplaneta americana</name>
    <name type="common">American cockroach</name>
    <name type="synonym">Blatta americana</name>
    <dbReference type="NCBI Taxonomy" id="6978"/>
    <lineage>
        <taxon>Eukaryota</taxon>
        <taxon>Metazoa</taxon>
        <taxon>Ecdysozoa</taxon>
        <taxon>Arthropoda</taxon>
        <taxon>Hexapoda</taxon>
        <taxon>Insecta</taxon>
        <taxon>Pterygota</taxon>
        <taxon>Neoptera</taxon>
        <taxon>Polyneoptera</taxon>
        <taxon>Dictyoptera</taxon>
        <taxon>Blattodea</taxon>
        <taxon>Blattoidea</taxon>
        <taxon>Blattidae</taxon>
        <taxon>Blattinae</taxon>
        <taxon>Periplaneta</taxon>
    </lineage>
</organism>
<gene>
    <name evidence="1" type="ORF">ANN_03626</name>
</gene>
<protein>
    <submittedName>
        <fullName evidence="1">Uncharacterized protein</fullName>
    </submittedName>
</protein>
<dbReference type="Proteomes" id="UP001148838">
    <property type="component" value="Unassembled WGS sequence"/>
</dbReference>
<reference evidence="1 2" key="1">
    <citation type="journal article" date="2022" name="Allergy">
        <title>Genome assembly and annotation of Periplaneta americana reveal a comprehensive cockroach allergen profile.</title>
        <authorList>
            <person name="Wang L."/>
            <person name="Xiong Q."/>
            <person name="Saelim N."/>
            <person name="Wang L."/>
            <person name="Nong W."/>
            <person name="Wan A.T."/>
            <person name="Shi M."/>
            <person name="Liu X."/>
            <person name="Cao Q."/>
            <person name="Hui J.H.L."/>
            <person name="Sookrung N."/>
            <person name="Leung T.F."/>
            <person name="Tungtrongchitr A."/>
            <person name="Tsui S.K.W."/>
        </authorList>
    </citation>
    <scope>NUCLEOTIDE SEQUENCE [LARGE SCALE GENOMIC DNA]</scope>
    <source>
        <strain evidence="1">PWHHKU_190912</strain>
    </source>
</reference>
<evidence type="ECO:0000313" key="2">
    <source>
        <dbReference type="Proteomes" id="UP001148838"/>
    </source>
</evidence>
<sequence length="148" mass="16772">MAGLCEGGNEPAGSLKGIFTTFTHIQREREREEELCNRLIHEGFGIHQNSVEIEEDLVAQIAAAAGEVCDNVHDVQWSLVRRMKLCRQGNGGHFEHLLSRKQGIPTEGMQMKHCDKEERVTGKSRDSLNDIEEYSRKRNDIDRISLAL</sequence>
<dbReference type="EMBL" id="JAJSOF020000001">
    <property type="protein sequence ID" value="KAJ4452110.1"/>
    <property type="molecule type" value="Genomic_DNA"/>
</dbReference>
<evidence type="ECO:0000313" key="1">
    <source>
        <dbReference type="EMBL" id="KAJ4452110.1"/>
    </source>
</evidence>